<dbReference type="AlphaFoldDB" id="A0A8J2N8B7"/>
<protein>
    <recommendedName>
        <fullName evidence="4">Myb-like domain-containing protein</fullName>
    </recommendedName>
</protein>
<sequence>MVQSTVGNHYMQSQPWALQQVEQEDTKLRATSPTTPSSNIHTCPSGQNWSESLGTSFDWSDALQQAETYILPNSESQFRQNHGLVYNSTPAALNTFEKSCVGGPTTWPSYGLNGLPCGVAIDGSVQDASMSPSPKSYVSDEFGNTYGPGSMLDQASPTGNWNGYPAATPNAALSSPPYTLFHAQKMDSDVGLSRLPRTNASMGMTTIPSNGSGRQDPVLIAPFDDDQQSGSEYSHSQNSSARHSPWYHVNYSYDVSNIPYRPRDVETCSKLSSDTSFPSTSGAHSTQYLSAPWNDSRPSVHPQSHVQDRFRMSRSAGAQAQREHNDQVLIEGKKRGETYKEIKLRMIGEKPAESTLRGRYRSLTKARKDRVRKPIWTKIDLELLDESVQQEFDRIESNLQNPYSISFDQKISKVAWKKVAEFIADNGGSYHFGNATCKRRWLERNPARK</sequence>
<name>A0A8J2N8B7_9PLEO</name>
<accession>A0A8J2N8B7</accession>
<organism evidence="2 3">
    <name type="scientific">Alternaria atra</name>
    <dbReference type="NCBI Taxonomy" id="119953"/>
    <lineage>
        <taxon>Eukaryota</taxon>
        <taxon>Fungi</taxon>
        <taxon>Dikarya</taxon>
        <taxon>Ascomycota</taxon>
        <taxon>Pezizomycotina</taxon>
        <taxon>Dothideomycetes</taxon>
        <taxon>Pleosporomycetidae</taxon>
        <taxon>Pleosporales</taxon>
        <taxon>Pleosporineae</taxon>
        <taxon>Pleosporaceae</taxon>
        <taxon>Alternaria</taxon>
        <taxon>Alternaria sect. Ulocladioides</taxon>
    </lineage>
</organism>
<feature type="region of interest" description="Disordered" evidence="1">
    <location>
        <begin position="223"/>
        <end position="242"/>
    </location>
</feature>
<evidence type="ECO:0000313" key="3">
    <source>
        <dbReference type="Proteomes" id="UP000676310"/>
    </source>
</evidence>
<dbReference type="Proteomes" id="UP000676310">
    <property type="component" value="Unassembled WGS sequence"/>
</dbReference>
<feature type="compositionally biased region" description="Polar residues" evidence="1">
    <location>
        <begin position="29"/>
        <end position="46"/>
    </location>
</feature>
<feature type="compositionally biased region" description="Polar residues" evidence="1">
    <location>
        <begin position="228"/>
        <end position="242"/>
    </location>
</feature>
<evidence type="ECO:0008006" key="4">
    <source>
        <dbReference type="Google" id="ProtNLM"/>
    </source>
</evidence>
<evidence type="ECO:0000256" key="1">
    <source>
        <dbReference type="SAM" id="MobiDB-lite"/>
    </source>
</evidence>
<dbReference type="GeneID" id="67020631"/>
<dbReference type="EMBL" id="CAJRGZ010000023">
    <property type="protein sequence ID" value="CAG5178055.1"/>
    <property type="molecule type" value="Genomic_DNA"/>
</dbReference>
<dbReference type="RefSeq" id="XP_043172077.1">
    <property type="nucleotide sequence ID" value="XM_043316142.1"/>
</dbReference>
<reference evidence="2" key="1">
    <citation type="submission" date="2021-05" db="EMBL/GenBank/DDBJ databases">
        <authorList>
            <person name="Stam R."/>
        </authorList>
    </citation>
    <scope>NUCLEOTIDE SEQUENCE</scope>
    <source>
        <strain evidence="2">CS162</strain>
    </source>
</reference>
<comment type="caution">
    <text evidence="2">The sequence shown here is derived from an EMBL/GenBank/DDBJ whole genome shotgun (WGS) entry which is preliminary data.</text>
</comment>
<keyword evidence="3" id="KW-1185">Reference proteome</keyword>
<dbReference type="OrthoDB" id="3439209at2759"/>
<evidence type="ECO:0000313" key="2">
    <source>
        <dbReference type="EMBL" id="CAG5178055.1"/>
    </source>
</evidence>
<gene>
    <name evidence="2" type="ORF">ALTATR162_LOCUS8512</name>
</gene>
<proteinExistence type="predicted"/>
<feature type="region of interest" description="Disordered" evidence="1">
    <location>
        <begin position="22"/>
        <end position="46"/>
    </location>
</feature>